<dbReference type="Pfam" id="PF02803">
    <property type="entry name" value="Thiolase_C"/>
    <property type="match status" value="1"/>
</dbReference>
<accession>A0A2S3ZIZ9</accession>
<evidence type="ECO:0000256" key="4">
    <source>
        <dbReference type="RuleBase" id="RU003557"/>
    </source>
</evidence>
<dbReference type="NCBIfam" id="TIGR01930">
    <property type="entry name" value="AcCoA-C-Actrans"/>
    <property type="match status" value="1"/>
</dbReference>
<reference evidence="7 8" key="1">
    <citation type="submission" date="2018-01" db="EMBL/GenBank/DDBJ databases">
        <title>Cryobacterium sp. nov., from glaciers in China.</title>
        <authorList>
            <person name="Liu Q."/>
            <person name="Xin Y.-H."/>
        </authorList>
    </citation>
    <scope>NUCLEOTIDE SEQUENCE [LARGE SCALE GENOMIC DNA]</scope>
    <source>
        <strain evidence="7 8">TMN-42</strain>
    </source>
</reference>
<dbReference type="InterPro" id="IPR050215">
    <property type="entry name" value="Thiolase-like_sf_Thiolase"/>
</dbReference>
<dbReference type="CDD" id="cd00751">
    <property type="entry name" value="thiolase"/>
    <property type="match status" value="1"/>
</dbReference>
<evidence type="ECO:0000259" key="6">
    <source>
        <dbReference type="Pfam" id="PF02803"/>
    </source>
</evidence>
<proteinExistence type="inferred from homology"/>
<dbReference type="InterPro" id="IPR020616">
    <property type="entry name" value="Thiolase_N"/>
</dbReference>
<evidence type="ECO:0000256" key="1">
    <source>
        <dbReference type="ARBA" id="ARBA00010982"/>
    </source>
</evidence>
<evidence type="ECO:0000259" key="5">
    <source>
        <dbReference type="Pfam" id="PF00108"/>
    </source>
</evidence>
<evidence type="ECO:0000256" key="2">
    <source>
        <dbReference type="ARBA" id="ARBA00022679"/>
    </source>
</evidence>
<dbReference type="RefSeq" id="WP_103459916.1">
    <property type="nucleotide sequence ID" value="NZ_PPXD01000007.1"/>
</dbReference>
<dbReference type="InterPro" id="IPR020613">
    <property type="entry name" value="Thiolase_CS"/>
</dbReference>
<feature type="domain" description="Thiolase C-terminal" evidence="6">
    <location>
        <begin position="284"/>
        <end position="398"/>
    </location>
</feature>
<gene>
    <name evidence="7" type="ORF">C3B61_06475</name>
</gene>
<evidence type="ECO:0000256" key="3">
    <source>
        <dbReference type="ARBA" id="ARBA00023315"/>
    </source>
</evidence>
<dbReference type="AlphaFoldDB" id="A0A2S3ZIZ9"/>
<dbReference type="SUPFAM" id="SSF53901">
    <property type="entry name" value="Thiolase-like"/>
    <property type="match status" value="2"/>
</dbReference>
<organism evidence="7 8">
    <name type="scientific">Cryobacterium zongtaii</name>
    <dbReference type="NCBI Taxonomy" id="1259217"/>
    <lineage>
        <taxon>Bacteria</taxon>
        <taxon>Bacillati</taxon>
        <taxon>Actinomycetota</taxon>
        <taxon>Actinomycetes</taxon>
        <taxon>Micrococcales</taxon>
        <taxon>Microbacteriaceae</taxon>
        <taxon>Cryobacterium</taxon>
    </lineage>
</organism>
<evidence type="ECO:0000313" key="7">
    <source>
        <dbReference type="EMBL" id="POH67547.1"/>
    </source>
</evidence>
<dbReference type="PIRSF" id="PIRSF000429">
    <property type="entry name" value="Ac-CoA_Ac_transf"/>
    <property type="match status" value="1"/>
</dbReference>
<name>A0A2S3ZIZ9_9MICO</name>
<dbReference type="EC" id="2.3.1.9" evidence="7"/>
<dbReference type="InterPro" id="IPR020617">
    <property type="entry name" value="Thiolase_C"/>
</dbReference>
<comment type="caution">
    <text evidence="7">The sequence shown here is derived from an EMBL/GenBank/DDBJ whole genome shotgun (WGS) entry which is preliminary data.</text>
</comment>
<dbReference type="Gene3D" id="3.40.47.10">
    <property type="match status" value="2"/>
</dbReference>
<keyword evidence="3 4" id="KW-0012">Acyltransferase</keyword>
<keyword evidence="8" id="KW-1185">Reference proteome</keyword>
<keyword evidence="2 4" id="KW-0808">Transferase</keyword>
<feature type="domain" description="Thiolase N-terminal" evidence="5">
    <location>
        <begin position="23"/>
        <end position="269"/>
    </location>
</feature>
<dbReference type="Pfam" id="PF00108">
    <property type="entry name" value="Thiolase_N"/>
    <property type="match status" value="1"/>
</dbReference>
<dbReference type="InterPro" id="IPR002155">
    <property type="entry name" value="Thiolase"/>
</dbReference>
<dbReference type="EMBL" id="PPXD01000007">
    <property type="protein sequence ID" value="POH67547.1"/>
    <property type="molecule type" value="Genomic_DNA"/>
</dbReference>
<dbReference type="GO" id="GO:0003985">
    <property type="term" value="F:acetyl-CoA C-acetyltransferase activity"/>
    <property type="evidence" value="ECO:0007669"/>
    <property type="project" value="UniProtKB-EC"/>
</dbReference>
<dbReference type="GO" id="GO:0006635">
    <property type="term" value="P:fatty acid beta-oxidation"/>
    <property type="evidence" value="ECO:0007669"/>
    <property type="project" value="TreeGrafter"/>
</dbReference>
<comment type="similarity">
    <text evidence="1 4">Belongs to the thiolase-like superfamily. Thiolase family.</text>
</comment>
<protein>
    <submittedName>
        <fullName evidence="7">Acetyl-CoA C-acyltransferase</fullName>
        <ecNumber evidence="7">2.3.1.9</ecNumber>
    </submittedName>
</protein>
<dbReference type="Proteomes" id="UP000237340">
    <property type="component" value="Unassembled WGS sequence"/>
</dbReference>
<dbReference type="InterPro" id="IPR016039">
    <property type="entry name" value="Thiolase-like"/>
</dbReference>
<dbReference type="GO" id="GO:0005737">
    <property type="term" value="C:cytoplasm"/>
    <property type="evidence" value="ECO:0007669"/>
    <property type="project" value="UniProtKB-ARBA"/>
</dbReference>
<dbReference type="PANTHER" id="PTHR43853">
    <property type="entry name" value="3-KETOACYL-COA THIOLASE, PEROXISOMAL"/>
    <property type="match status" value="1"/>
</dbReference>
<dbReference type="GO" id="GO:0010124">
    <property type="term" value="P:phenylacetate catabolic process"/>
    <property type="evidence" value="ECO:0007669"/>
    <property type="project" value="TreeGrafter"/>
</dbReference>
<evidence type="ECO:0000313" key="8">
    <source>
        <dbReference type="Proteomes" id="UP000237340"/>
    </source>
</evidence>
<dbReference type="PROSITE" id="PS00737">
    <property type="entry name" value="THIOLASE_2"/>
    <property type="match status" value="1"/>
</dbReference>
<dbReference type="PANTHER" id="PTHR43853:SF3">
    <property type="entry name" value="ACETYL-COA C-ACETYLTRANSFERASE YHFS-RELATED"/>
    <property type="match status" value="1"/>
</dbReference>
<sequence>MSFASADPLSPTPGVVPDDRQPVILLGRRTAFTRFNGALRGVTAAELLAPVLEAVLADSGLPAADVDDVIIGNAVAGGGNVARLALLTAGLPPAVPGVTIDRQCGSGLEAIVLACRLVQAGAGSLYLAGGVESTSTAPLRAHRLSSTDGAPDFYDRVRFSPDDIGDPDMGVAAETVAAAYGIERERQDSFALRSHRLAVAAGHAGVFATEIVDVETANGPVSVDSGPRPTLTPSLLARFPAVFTAGGTVTAGNSCGDADGAVVVVVTSRARAASLGAYGCLAFVDAMPAGVDPNLLGIGGGAAALRLFARTGVSAAQLGRIEFTEAFASQTLASLDLIAVPVERANLQGGAIALGHPYGASGALLVLRLLSQCRAEASAGELSLSALSIAGGLGLAALWRWES</sequence>